<name>A5AR97_VITVI</name>
<protein>
    <submittedName>
        <fullName evidence="2">Uncharacterized protein</fullName>
    </submittedName>
</protein>
<organism evidence="2">
    <name type="scientific">Vitis vinifera</name>
    <name type="common">Grape</name>
    <dbReference type="NCBI Taxonomy" id="29760"/>
    <lineage>
        <taxon>Eukaryota</taxon>
        <taxon>Viridiplantae</taxon>
        <taxon>Streptophyta</taxon>
        <taxon>Embryophyta</taxon>
        <taxon>Tracheophyta</taxon>
        <taxon>Spermatophyta</taxon>
        <taxon>Magnoliopsida</taxon>
        <taxon>eudicotyledons</taxon>
        <taxon>Gunneridae</taxon>
        <taxon>Pentapetalae</taxon>
        <taxon>rosids</taxon>
        <taxon>Vitales</taxon>
        <taxon>Vitaceae</taxon>
        <taxon>Viteae</taxon>
        <taxon>Vitis</taxon>
    </lineage>
</organism>
<feature type="region of interest" description="Disordered" evidence="1">
    <location>
        <begin position="171"/>
        <end position="214"/>
    </location>
</feature>
<accession>A5AR97</accession>
<sequence length="314" mass="35981">MVNVKDIEESWLGAGKAGQYLKILIQRWRFCKILDQIIVNESNDDICKLIVEVICRARAEIIGSQFCRSYWKSVAVLMYVITTLFITRYLSKELQAWYTFKHTKSAKEVKTKRVRLKVPNKKGVKPMYTRSIKKASQTRQIKLLSKERKEFVLDKQKFRLKAPKKNEGVAMYTRSIQRAPQKKKEEISTSSSSLARTARAEPRPNRNANDDRPETGHVEATVAFVAEKQLIVVVAGAALHATDVAVIGAFDHEVLGRRHYLRHRFVLPGRQRRTPRRLGAADGAFEGEELLSRCRGGGSRSHFGCRRQGDYYEK</sequence>
<reference evidence="2" key="1">
    <citation type="journal article" date="2007" name="PLoS ONE">
        <title>The first genome sequence of an elite grapevine cultivar (Pinot noir Vitis vinifera L.): coping with a highly heterozygous genome.</title>
        <authorList>
            <person name="Velasco R."/>
            <person name="Zharkikh A."/>
            <person name="Troggio M."/>
            <person name="Cartwright D.A."/>
            <person name="Cestaro A."/>
            <person name="Pruss D."/>
            <person name="Pindo M."/>
            <person name="FitzGerald L.M."/>
            <person name="Vezzulli S."/>
            <person name="Reid J."/>
            <person name="Malacarne G."/>
            <person name="Iliev D."/>
            <person name="Coppola G."/>
            <person name="Wardell B."/>
            <person name="Micheletti D."/>
            <person name="Macalma T."/>
            <person name="Facci M."/>
            <person name="Mitchell J.T."/>
            <person name="Perazzolli M."/>
            <person name="Eldredge G."/>
            <person name="Gatto P."/>
            <person name="Oyzerski R."/>
            <person name="Moretto M."/>
            <person name="Gutin N."/>
            <person name="Stefanini M."/>
            <person name="Chen Y."/>
            <person name="Segala C."/>
            <person name="Davenport C."/>
            <person name="Dematte L."/>
            <person name="Mraz A."/>
            <person name="Battilana J."/>
            <person name="Stormo K."/>
            <person name="Costa F."/>
            <person name="Tao Q."/>
            <person name="Si-Ammour A."/>
            <person name="Harkins T."/>
            <person name="Lackey A."/>
            <person name="Perbost C."/>
            <person name="Taillon B."/>
            <person name="Stella A."/>
            <person name="Solovyev V."/>
            <person name="Fawcett J.A."/>
            <person name="Sterck L."/>
            <person name="Vandepoele K."/>
            <person name="Grando S.M."/>
            <person name="Toppo S."/>
            <person name="Moser C."/>
            <person name="Lanchbury J."/>
            <person name="Bogden R."/>
            <person name="Skolnick M."/>
            <person name="Sgaramella V."/>
            <person name="Bhatnagar S.K."/>
            <person name="Fontana P."/>
            <person name="Gutin A."/>
            <person name="Van de Peer Y."/>
            <person name="Salamini F."/>
            <person name="Viola R."/>
        </authorList>
    </citation>
    <scope>NUCLEOTIDE SEQUENCE</scope>
</reference>
<evidence type="ECO:0000256" key="1">
    <source>
        <dbReference type="SAM" id="MobiDB-lite"/>
    </source>
</evidence>
<gene>
    <name evidence="2" type="ORF">VITISV_021030</name>
</gene>
<feature type="compositionally biased region" description="Low complexity" evidence="1">
    <location>
        <begin position="188"/>
        <end position="197"/>
    </location>
</feature>
<feature type="compositionally biased region" description="Basic and acidic residues" evidence="1">
    <location>
        <begin position="198"/>
        <end position="214"/>
    </location>
</feature>
<evidence type="ECO:0000313" key="2">
    <source>
        <dbReference type="EMBL" id="CAN64825.1"/>
    </source>
</evidence>
<proteinExistence type="predicted"/>
<dbReference type="AlphaFoldDB" id="A5AR97"/>
<dbReference type="EMBL" id="AM432833">
    <property type="protein sequence ID" value="CAN64825.1"/>
    <property type="molecule type" value="Genomic_DNA"/>
</dbReference>